<protein>
    <submittedName>
        <fullName evidence="1">Uncharacterized protein</fullName>
    </submittedName>
</protein>
<dbReference type="RefSeq" id="WP_239369728.1">
    <property type="nucleotide sequence ID" value="NZ_JAKREW010000036.1"/>
</dbReference>
<evidence type="ECO:0000313" key="1">
    <source>
        <dbReference type="EMBL" id="MCG7508216.1"/>
    </source>
</evidence>
<reference evidence="1 2" key="1">
    <citation type="submission" date="2022-02" db="EMBL/GenBank/DDBJ databases">
        <title>Draft genome sequence of Mezorhizobium retamae strain IRAMC:0171 isolated from Retama raetam nodules.</title>
        <authorList>
            <person name="Bengaied R."/>
            <person name="Sbissi I."/>
            <person name="Huber K."/>
            <person name="Ghodbane F."/>
            <person name="Nouioui I."/>
            <person name="Tarhouni M."/>
            <person name="Gtari M."/>
        </authorList>
    </citation>
    <scope>NUCLEOTIDE SEQUENCE [LARGE SCALE GENOMIC DNA]</scope>
    <source>
        <strain evidence="1 2">IRAMC:0171</strain>
    </source>
</reference>
<keyword evidence="2" id="KW-1185">Reference proteome</keyword>
<gene>
    <name evidence="1" type="ORF">L4923_24555</name>
</gene>
<dbReference type="Proteomes" id="UP001201701">
    <property type="component" value="Unassembled WGS sequence"/>
</dbReference>
<dbReference type="EMBL" id="JAKREW010000036">
    <property type="protein sequence ID" value="MCG7508216.1"/>
    <property type="molecule type" value="Genomic_DNA"/>
</dbReference>
<accession>A0ABS9QL97</accession>
<sequence length="72" mass="8181">MTTQIAHRAFGPKQVEQLREIYDRARAVTTRYPESHVANKAARKLIDAFEAAARKEEASERWLSKVDPQGNA</sequence>
<name>A0ABS9QL97_9HYPH</name>
<comment type="caution">
    <text evidence="1">The sequence shown here is derived from an EMBL/GenBank/DDBJ whole genome shotgun (WGS) entry which is preliminary data.</text>
</comment>
<proteinExistence type="predicted"/>
<evidence type="ECO:0000313" key="2">
    <source>
        <dbReference type="Proteomes" id="UP001201701"/>
    </source>
</evidence>
<organism evidence="1 2">
    <name type="scientific">Mesorhizobium retamae</name>
    <dbReference type="NCBI Taxonomy" id="2912854"/>
    <lineage>
        <taxon>Bacteria</taxon>
        <taxon>Pseudomonadati</taxon>
        <taxon>Pseudomonadota</taxon>
        <taxon>Alphaproteobacteria</taxon>
        <taxon>Hyphomicrobiales</taxon>
        <taxon>Phyllobacteriaceae</taxon>
        <taxon>Mesorhizobium</taxon>
    </lineage>
</organism>